<dbReference type="EMBL" id="BAABGT010000089">
    <property type="protein sequence ID" value="GAA4555123.1"/>
    <property type="molecule type" value="Genomic_DNA"/>
</dbReference>
<organism evidence="4 5">
    <name type="scientific">Pseudonocardia xishanensis</name>
    <dbReference type="NCBI Taxonomy" id="630995"/>
    <lineage>
        <taxon>Bacteria</taxon>
        <taxon>Bacillati</taxon>
        <taxon>Actinomycetota</taxon>
        <taxon>Actinomycetes</taxon>
        <taxon>Pseudonocardiales</taxon>
        <taxon>Pseudonocardiaceae</taxon>
        <taxon>Pseudonocardia</taxon>
    </lineage>
</organism>
<keyword evidence="2" id="KW-0472">Membrane</keyword>
<sequence length="646" mass="67687">MSLTLELSFWDTVLLVVFVIAVNIGAGRVLGVRRGFLRAAGAGLLGTLVGLGVAAALVGNAPDSTESEVLFVAFGFALLATMILSVALEAVLRPRRGRRGSLRTRVRTFLTVGGRLVEVLRIARRHGLAGPRLASRAALSSPEGALRIRRFLEDCGGMFVKFGQIASTRSDLLPPPVIEALGDLQANVRAVPTAQIRERIGEELGAPVSEVFAEFDDEPLAAASIGQTHLAVLRGGEPVVVKIRRPGIEVSVARDSAVLRWATRAAARRSAAVRSLGLVPLVDELVRSIDGELSYLTEAASARALAAATTDPGIRIPAIHTELSTDGVLVMERVIGRPVSDEAAVEATGVSRTELADRLLGTFLSQVMTAGVFHADPHPGNILIDAEGALWLIDFGAVGIIDPVTMEALQLMAAGLATRQPGLISRAMRPLAGAAGDSIRPQALEAEISRVLSAQLHAGGFDPRSLQDVIAIMQHHGIPVPPTLTLLGRALVTLEGTLRSLDPRVDLAAAASGQLGSVVDLTPEGTQDVVRAELVRNLPSLRALPGLVEDVALQLRSGNVRFGVDAFSGPGSRTVGRWIDRVAFALVGSVGLLASAVMLVGAALAPAGGASTTLTAVGYIGLVVTSVMLMRSVAQILRREVDPDQR</sequence>
<feature type="transmembrane region" description="Helical" evidence="2">
    <location>
        <begin position="12"/>
        <end position="30"/>
    </location>
</feature>
<dbReference type="Proteomes" id="UP001501598">
    <property type="component" value="Unassembled WGS sequence"/>
</dbReference>
<dbReference type="Gene3D" id="1.10.510.10">
    <property type="entry name" value="Transferase(Phosphotransferase) domain 1"/>
    <property type="match status" value="1"/>
</dbReference>
<gene>
    <name evidence="4" type="ORF">GCM10023175_54860</name>
</gene>
<dbReference type="PANTHER" id="PTHR10566:SF113">
    <property type="entry name" value="PROTEIN ACTIVITY OF BC1 COMPLEX KINASE 7, CHLOROPLASTIC"/>
    <property type="match status" value="1"/>
</dbReference>
<feature type="transmembrane region" description="Helical" evidence="2">
    <location>
        <begin position="610"/>
        <end position="630"/>
    </location>
</feature>
<name>A0ABP8RZL1_9PSEU</name>
<feature type="domain" description="ABC1 atypical kinase-like" evidence="3">
    <location>
        <begin position="184"/>
        <end position="416"/>
    </location>
</feature>
<feature type="transmembrane region" description="Helical" evidence="2">
    <location>
        <begin position="70"/>
        <end position="92"/>
    </location>
</feature>
<evidence type="ECO:0000313" key="5">
    <source>
        <dbReference type="Proteomes" id="UP001501598"/>
    </source>
</evidence>
<dbReference type="SUPFAM" id="SSF56112">
    <property type="entry name" value="Protein kinase-like (PK-like)"/>
    <property type="match status" value="1"/>
</dbReference>
<keyword evidence="2" id="KW-0812">Transmembrane</keyword>
<dbReference type="InterPro" id="IPR004147">
    <property type="entry name" value="ABC1_dom"/>
</dbReference>
<evidence type="ECO:0000259" key="3">
    <source>
        <dbReference type="Pfam" id="PF03109"/>
    </source>
</evidence>
<accession>A0ABP8RZL1</accession>
<dbReference type="RefSeq" id="WP_345424676.1">
    <property type="nucleotide sequence ID" value="NZ_BAABGT010000089.1"/>
</dbReference>
<keyword evidence="2" id="KW-1133">Transmembrane helix</keyword>
<proteinExistence type="inferred from homology"/>
<evidence type="ECO:0000313" key="4">
    <source>
        <dbReference type="EMBL" id="GAA4555123.1"/>
    </source>
</evidence>
<evidence type="ECO:0000256" key="1">
    <source>
        <dbReference type="ARBA" id="ARBA00009670"/>
    </source>
</evidence>
<feature type="transmembrane region" description="Helical" evidence="2">
    <location>
        <begin position="582"/>
        <end position="604"/>
    </location>
</feature>
<dbReference type="PANTHER" id="PTHR10566">
    <property type="entry name" value="CHAPERONE-ACTIVITY OF BC1 COMPLEX CABC1 -RELATED"/>
    <property type="match status" value="1"/>
</dbReference>
<feature type="transmembrane region" description="Helical" evidence="2">
    <location>
        <begin position="37"/>
        <end position="58"/>
    </location>
</feature>
<evidence type="ECO:0000256" key="2">
    <source>
        <dbReference type="SAM" id="Phobius"/>
    </source>
</evidence>
<comment type="similarity">
    <text evidence="1">Belongs to the protein kinase superfamily. ADCK protein kinase family.</text>
</comment>
<dbReference type="Pfam" id="PF03109">
    <property type="entry name" value="ABC1"/>
    <property type="match status" value="1"/>
</dbReference>
<protein>
    <submittedName>
        <fullName evidence="4">AarF/UbiB family protein</fullName>
    </submittedName>
</protein>
<dbReference type="InterPro" id="IPR050154">
    <property type="entry name" value="UbiB_kinase"/>
</dbReference>
<reference evidence="5" key="1">
    <citation type="journal article" date="2019" name="Int. J. Syst. Evol. Microbiol.">
        <title>The Global Catalogue of Microorganisms (GCM) 10K type strain sequencing project: providing services to taxonomists for standard genome sequencing and annotation.</title>
        <authorList>
            <consortium name="The Broad Institute Genomics Platform"/>
            <consortium name="The Broad Institute Genome Sequencing Center for Infectious Disease"/>
            <person name="Wu L."/>
            <person name="Ma J."/>
        </authorList>
    </citation>
    <scope>NUCLEOTIDE SEQUENCE [LARGE SCALE GENOMIC DNA]</scope>
    <source>
        <strain evidence="5">JCM 17906</strain>
    </source>
</reference>
<keyword evidence="5" id="KW-1185">Reference proteome</keyword>
<comment type="caution">
    <text evidence="4">The sequence shown here is derived from an EMBL/GenBank/DDBJ whole genome shotgun (WGS) entry which is preliminary data.</text>
</comment>
<dbReference type="CDD" id="cd05121">
    <property type="entry name" value="ABC1_ADCK3-like"/>
    <property type="match status" value="1"/>
</dbReference>
<dbReference type="InterPro" id="IPR011009">
    <property type="entry name" value="Kinase-like_dom_sf"/>
</dbReference>